<evidence type="ECO:0000313" key="1">
    <source>
        <dbReference type="EMBL" id="KKP91669.1"/>
    </source>
</evidence>
<sequence>MDLINEEISAQSLEEGMQDIALMKVAYAECITNIPEDTYRFVQLNGRRTAEDFNIYYNPVDDICLPDCKRYAQSMNLYIHRDQSGSGIFLLNKMPKKNALGRPDSAVSCGKNIYWWGVFDMGNNNIYSATKKMKKSVPVLSLSMEEIWMGQMIIQLAKATFVIDSPFVLNTYCGKLT</sequence>
<evidence type="ECO:0000313" key="2">
    <source>
        <dbReference type="Proteomes" id="UP000034140"/>
    </source>
</evidence>
<dbReference type="EMBL" id="LBRE01000029">
    <property type="protein sequence ID" value="KKP91669.1"/>
    <property type="molecule type" value="Genomic_DNA"/>
</dbReference>
<accession>A0A0G0DBL3</accession>
<proteinExistence type="predicted"/>
<reference evidence="1 2" key="1">
    <citation type="journal article" date="2015" name="Nature">
        <title>rRNA introns, odd ribosomes, and small enigmatic genomes across a large radiation of phyla.</title>
        <authorList>
            <person name="Brown C.T."/>
            <person name="Hug L.A."/>
            <person name="Thomas B.C."/>
            <person name="Sharon I."/>
            <person name="Castelle C.J."/>
            <person name="Singh A."/>
            <person name="Wilkins M.J."/>
            <person name="Williams K.H."/>
            <person name="Banfield J.F."/>
        </authorList>
    </citation>
    <scope>NUCLEOTIDE SEQUENCE [LARGE SCALE GENOMIC DNA]</scope>
</reference>
<organism evidence="1 2">
    <name type="scientific">candidate division WS6 bacterium GW2011_GWC1_36_11</name>
    <dbReference type="NCBI Taxonomy" id="1619090"/>
    <lineage>
        <taxon>Bacteria</taxon>
        <taxon>Candidatus Dojkabacteria</taxon>
    </lineage>
</organism>
<protein>
    <submittedName>
        <fullName evidence="1">Uncharacterized protein</fullName>
    </submittedName>
</protein>
<dbReference type="AlphaFoldDB" id="A0A0G0DBL3"/>
<name>A0A0G0DBL3_9BACT</name>
<comment type="caution">
    <text evidence="1">The sequence shown here is derived from an EMBL/GenBank/DDBJ whole genome shotgun (WGS) entry which is preliminary data.</text>
</comment>
<gene>
    <name evidence="1" type="ORF">UR96_C0029G0003</name>
</gene>
<dbReference type="Proteomes" id="UP000034140">
    <property type="component" value="Unassembled WGS sequence"/>
</dbReference>